<name>A0A9Q0EM63_9TELE</name>
<evidence type="ECO:0000313" key="2">
    <source>
        <dbReference type="EMBL" id="KAJ3609516.1"/>
    </source>
</evidence>
<feature type="compositionally biased region" description="Basic and acidic residues" evidence="1">
    <location>
        <begin position="41"/>
        <end position="54"/>
    </location>
</feature>
<dbReference type="AlphaFoldDB" id="A0A9Q0EM63"/>
<organism evidence="2 3">
    <name type="scientific">Muraenolepis orangiensis</name>
    <name type="common">Patagonian moray cod</name>
    <dbReference type="NCBI Taxonomy" id="630683"/>
    <lineage>
        <taxon>Eukaryota</taxon>
        <taxon>Metazoa</taxon>
        <taxon>Chordata</taxon>
        <taxon>Craniata</taxon>
        <taxon>Vertebrata</taxon>
        <taxon>Euteleostomi</taxon>
        <taxon>Actinopterygii</taxon>
        <taxon>Neopterygii</taxon>
        <taxon>Teleostei</taxon>
        <taxon>Neoteleostei</taxon>
        <taxon>Acanthomorphata</taxon>
        <taxon>Zeiogadaria</taxon>
        <taxon>Gadariae</taxon>
        <taxon>Gadiformes</taxon>
        <taxon>Muraenolepidoidei</taxon>
        <taxon>Muraenolepididae</taxon>
        <taxon>Muraenolepis</taxon>
    </lineage>
</organism>
<feature type="region of interest" description="Disordered" evidence="1">
    <location>
        <begin position="41"/>
        <end position="67"/>
    </location>
</feature>
<evidence type="ECO:0000256" key="1">
    <source>
        <dbReference type="SAM" id="MobiDB-lite"/>
    </source>
</evidence>
<sequence length="67" mass="7421">MGAIHLTFQYRPDTGDYGGSVGPAARIVHQIHVGRVHGERLADTMQADRQDRTQTRNSHADLSPPRT</sequence>
<proteinExistence type="predicted"/>
<dbReference type="Proteomes" id="UP001148018">
    <property type="component" value="Unassembled WGS sequence"/>
</dbReference>
<reference evidence="2" key="1">
    <citation type="submission" date="2022-07" db="EMBL/GenBank/DDBJ databases">
        <title>Chromosome-level genome of Muraenolepis orangiensis.</title>
        <authorList>
            <person name="Kim J."/>
        </authorList>
    </citation>
    <scope>NUCLEOTIDE SEQUENCE</scope>
    <source>
        <strain evidence="2">KU_S4_2022</strain>
        <tissue evidence="2">Muscle</tissue>
    </source>
</reference>
<accession>A0A9Q0EM63</accession>
<dbReference type="EMBL" id="JANIIK010000039">
    <property type="protein sequence ID" value="KAJ3609516.1"/>
    <property type="molecule type" value="Genomic_DNA"/>
</dbReference>
<gene>
    <name evidence="2" type="ORF">NHX12_024037</name>
</gene>
<evidence type="ECO:0000313" key="3">
    <source>
        <dbReference type="Proteomes" id="UP001148018"/>
    </source>
</evidence>
<keyword evidence="3" id="KW-1185">Reference proteome</keyword>
<protein>
    <submittedName>
        <fullName evidence="2">Uncharacterized protein</fullName>
    </submittedName>
</protein>
<comment type="caution">
    <text evidence="2">The sequence shown here is derived from an EMBL/GenBank/DDBJ whole genome shotgun (WGS) entry which is preliminary data.</text>
</comment>